<dbReference type="GO" id="GO:0003700">
    <property type="term" value="F:DNA-binding transcription factor activity"/>
    <property type="evidence" value="ECO:0007669"/>
    <property type="project" value="TreeGrafter"/>
</dbReference>
<dbReference type="InterPro" id="IPR001647">
    <property type="entry name" value="HTH_TetR"/>
</dbReference>
<dbReference type="SUPFAM" id="SSF46689">
    <property type="entry name" value="Homeodomain-like"/>
    <property type="match status" value="1"/>
</dbReference>
<name>A0A1H8G8Z5_9ACTN</name>
<dbReference type="GO" id="GO:0000976">
    <property type="term" value="F:transcription cis-regulatory region binding"/>
    <property type="evidence" value="ECO:0007669"/>
    <property type="project" value="TreeGrafter"/>
</dbReference>
<reference evidence="7 8" key="1">
    <citation type="submission" date="2016-10" db="EMBL/GenBank/DDBJ databases">
        <authorList>
            <person name="de Groot N.N."/>
        </authorList>
    </citation>
    <scope>NUCLEOTIDE SEQUENCE [LARGE SCALE GENOMIC DNA]</scope>
    <source>
        <strain evidence="7 8">DSM 43357</strain>
    </source>
</reference>
<dbReference type="PROSITE" id="PS50977">
    <property type="entry name" value="HTH_TETR_2"/>
    <property type="match status" value="1"/>
</dbReference>
<evidence type="ECO:0000256" key="2">
    <source>
        <dbReference type="ARBA" id="ARBA00023125"/>
    </source>
</evidence>
<evidence type="ECO:0000256" key="1">
    <source>
        <dbReference type="ARBA" id="ARBA00023015"/>
    </source>
</evidence>
<accession>A0A1H8G8Z5</accession>
<dbReference type="InterPro" id="IPR050109">
    <property type="entry name" value="HTH-type_TetR-like_transc_reg"/>
</dbReference>
<dbReference type="InterPro" id="IPR025996">
    <property type="entry name" value="MT1864/Rv1816-like_C"/>
</dbReference>
<evidence type="ECO:0000313" key="8">
    <source>
        <dbReference type="Proteomes" id="UP000198953"/>
    </source>
</evidence>
<protein>
    <submittedName>
        <fullName evidence="7">Transcriptional regulator, TetR family</fullName>
    </submittedName>
</protein>
<evidence type="ECO:0000256" key="5">
    <source>
        <dbReference type="SAM" id="MobiDB-lite"/>
    </source>
</evidence>
<dbReference type="Proteomes" id="UP000198953">
    <property type="component" value="Unassembled WGS sequence"/>
</dbReference>
<feature type="DNA-binding region" description="H-T-H motif" evidence="4">
    <location>
        <begin position="42"/>
        <end position="61"/>
    </location>
</feature>
<dbReference type="Gene3D" id="1.10.357.10">
    <property type="entry name" value="Tetracycline Repressor, domain 2"/>
    <property type="match status" value="1"/>
</dbReference>
<evidence type="ECO:0000313" key="7">
    <source>
        <dbReference type="EMBL" id="SEN40225.1"/>
    </source>
</evidence>
<dbReference type="Pfam" id="PF00440">
    <property type="entry name" value="TetR_N"/>
    <property type="match status" value="1"/>
</dbReference>
<dbReference type="AlphaFoldDB" id="A0A1H8G8Z5"/>
<organism evidence="7 8">
    <name type="scientific">Nonomuraea pusilla</name>
    <dbReference type="NCBI Taxonomy" id="46177"/>
    <lineage>
        <taxon>Bacteria</taxon>
        <taxon>Bacillati</taxon>
        <taxon>Actinomycetota</taxon>
        <taxon>Actinomycetes</taxon>
        <taxon>Streptosporangiales</taxon>
        <taxon>Streptosporangiaceae</taxon>
        <taxon>Nonomuraea</taxon>
    </lineage>
</organism>
<keyword evidence="3" id="KW-0804">Transcription</keyword>
<dbReference type="STRING" id="46177.SAMN05660976_07464"/>
<feature type="region of interest" description="Disordered" evidence="5">
    <location>
        <begin position="1"/>
        <end position="20"/>
    </location>
</feature>
<evidence type="ECO:0000259" key="6">
    <source>
        <dbReference type="PROSITE" id="PS50977"/>
    </source>
</evidence>
<sequence length="245" mass="27043">MSVASGSAEGASRRERQREQLLRDARAAARQITASEGVEGLTLAAVARRVGVSSPALYRYFDGRQGLVHALYEDLTAELIGAVREAARRQDEDDISAQLDAATRAVLEWSLANRAEFGLLMGATYATAAASQTELRHVISRELGGVFGELFLRLLRTKGLEYPPDDRIPPALRRQLATYREILQPELPLGVVQVMIACWRQIYGLVSMAVYGHLAFAFDDIEPLFDDMMDSLLALLGLEPSPNRR</sequence>
<keyword evidence="2 4" id="KW-0238">DNA-binding</keyword>
<dbReference type="OrthoDB" id="3210322at2"/>
<dbReference type="InterPro" id="IPR036271">
    <property type="entry name" value="Tet_transcr_reg_TetR-rel_C_sf"/>
</dbReference>
<dbReference type="EMBL" id="FOBF01000026">
    <property type="protein sequence ID" value="SEN40225.1"/>
    <property type="molecule type" value="Genomic_DNA"/>
</dbReference>
<dbReference type="InterPro" id="IPR009057">
    <property type="entry name" value="Homeodomain-like_sf"/>
</dbReference>
<dbReference type="PANTHER" id="PTHR30055">
    <property type="entry name" value="HTH-TYPE TRANSCRIPTIONAL REGULATOR RUTR"/>
    <property type="match status" value="1"/>
</dbReference>
<evidence type="ECO:0000256" key="3">
    <source>
        <dbReference type="ARBA" id="ARBA00023163"/>
    </source>
</evidence>
<keyword evidence="1" id="KW-0805">Transcription regulation</keyword>
<dbReference type="RefSeq" id="WP_091105170.1">
    <property type="nucleotide sequence ID" value="NZ_FOBF01000026.1"/>
</dbReference>
<gene>
    <name evidence="7" type="ORF">SAMN05660976_07464</name>
</gene>
<proteinExistence type="predicted"/>
<feature type="domain" description="HTH tetR-type" evidence="6">
    <location>
        <begin position="19"/>
        <end position="79"/>
    </location>
</feature>
<evidence type="ECO:0000256" key="4">
    <source>
        <dbReference type="PROSITE-ProRule" id="PRU00335"/>
    </source>
</evidence>
<feature type="compositionally biased region" description="Basic and acidic residues" evidence="5">
    <location>
        <begin position="11"/>
        <end position="20"/>
    </location>
</feature>
<dbReference type="Pfam" id="PF13305">
    <property type="entry name" value="TetR_C_33"/>
    <property type="match status" value="1"/>
</dbReference>
<dbReference type="PANTHER" id="PTHR30055:SF234">
    <property type="entry name" value="HTH-TYPE TRANSCRIPTIONAL REGULATOR BETI"/>
    <property type="match status" value="1"/>
</dbReference>
<dbReference type="SUPFAM" id="SSF48498">
    <property type="entry name" value="Tetracyclin repressor-like, C-terminal domain"/>
    <property type="match status" value="1"/>
</dbReference>
<keyword evidence="8" id="KW-1185">Reference proteome</keyword>